<organism evidence="3 4">
    <name type="scientific">Dreissena polymorpha</name>
    <name type="common">Zebra mussel</name>
    <name type="synonym">Mytilus polymorpha</name>
    <dbReference type="NCBI Taxonomy" id="45954"/>
    <lineage>
        <taxon>Eukaryota</taxon>
        <taxon>Metazoa</taxon>
        <taxon>Spiralia</taxon>
        <taxon>Lophotrochozoa</taxon>
        <taxon>Mollusca</taxon>
        <taxon>Bivalvia</taxon>
        <taxon>Autobranchia</taxon>
        <taxon>Heteroconchia</taxon>
        <taxon>Euheterodonta</taxon>
        <taxon>Imparidentia</taxon>
        <taxon>Neoheterodontei</taxon>
        <taxon>Myida</taxon>
        <taxon>Dreissenoidea</taxon>
        <taxon>Dreissenidae</taxon>
        <taxon>Dreissena</taxon>
    </lineage>
</organism>
<dbReference type="EMBL" id="JAIWYP010000010">
    <property type="protein sequence ID" value="KAH3748000.1"/>
    <property type="molecule type" value="Genomic_DNA"/>
</dbReference>
<name>A0A9D4I4K8_DREPO</name>
<proteinExistence type="predicted"/>
<keyword evidence="4" id="KW-1185">Reference proteome</keyword>
<feature type="transmembrane region" description="Helical" evidence="1">
    <location>
        <begin position="222"/>
        <end position="241"/>
    </location>
</feature>
<evidence type="ECO:0000256" key="1">
    <source>
        <dbReference type="SAM" id="Phobius"/>
    </source>
</evidence>
<evidence type="ECO:0000259" key="2">
    <source>
        <dbReference type="Pfam" id="PF21787"/>
    </source>
</evidence>
<dbReference type="Pfam" id="PF21787">
    <property type="entry name" value="TNP-like_RNaseH_N"/>
    <property type="match status" value="1"/>
</dbReference>
<dbReference type="InterPro" id="IPR048365">
    <property type="entry name" value="TNP-like_RNaseH_N"/>
</dbReference>
<comment type="caution">
    <text evidence="3">The sequence shown here is derived from an EMBL/GenBank/DDBJ whole genome shotgun (WGS) entry which is preliminary data.</text>
</comment>
<feature type="domain" description="Transposable element P transposase-like RNase H" evidence="2">
    <location>
        <begin position="143"/>
        <end position="203"/>
    </location>
</feature>
<reference evidence="3" key="1">
    <citation type="journal article" date="2019" name="bioRxiv">
        <title>The Genome of the Zebra Mussel, Dreissena polymorpha: A Resource for Invasive Species Research.</title>
        <authorList>
            <person name="McCartney M.A."/>
            <person name="Auch B."/>
            <person name="Kono T."/>
            <person name="Mallez S."/>
            <person name="Zhang Y."/>
            <person name="Obille A."/>
            <person name="Becker A."/>
            <person name="Abrahante J.E."/>
            <person name="Garbe J."/>
            <person name="Badalamenti J.P."/>
            <person name="Herman A."/>
            <person name="Mangelson H."/>
            <person name="Liachko I."/>
            <person name="Sullivan S."/>
            <person name="Sone E.D."/>
            <person name="Koren S."/>
            <person name="Silverstein K.A.T."/>
            <person name="Beckman K.B."/>
            <person name="Gohl D.M."/>
        </authorList>
    </citation>
    <scope>NUCLEOTIDE SEQUENCE</scope>
    <source>
        <strain evidence="3">Duluth1</strain>
        <tissue evidence="3">Whole animal</tissue>
    </source>
</reference>
<gene>
    <name evidence="3" type="ORF">DPMN_182437</name>
</gene>
<dbReference type="AlphaFoldDB" id="A0A9D4I4K8"/>
<evidence type="ECO:0000313" key="4">
    <source>
        <dbReference type="Proteomes" id="UP000828390"/>
    </source>
</evidence>
<accession>A0A9D4I4K8</accession>
<protein>
    <recommendedName>
        <fullName evidence="2">Transposable element P transposase-like RNase H domain-containing protein</fullName>
    </recommendedName>
</protein>
<dbReference type="Proteomes" id="UP000828390">
    <property type="component" value="Unassembled WGS sequence"/>
</dbReference>
<sequence>MRVKVIREKENINPNECEVSCQSINPHECGVSSGSLNPNECGVSSRSINPNECGVLSGYVSIEDIKKISPQSPNEMLLMLVEQSKNISRHPNGRRWSKDFISTGLQLFNRSPKAYGLLEQSKILLLPSKSVLILYKNAIKQDAGFDDACFEWMHEEALKNGMDEEHCVGGIMFDEMSIQTDIHFENNGRLLEVTGFTDIGQEGDICNKLRNGNCDKLMGTHILQLLFLGLNVFIFPFAHFVT</sequence>
<keyword evidence="1" id="KW-0472">Membrane</keyword>
<evidence type="ECO:0000313" key="3">
    <source>
        <dbReference type="EMBL" id="KAH3748000.1"/>
    </source>
</evidence>
<keyword evidence="1" id="KW-0812">Transmembrane</keyword>
<keyword evidence="1" id="KW-1133">Transmembrane helix</keyword>
<reference evidence="3" key="2">
    <citation type="submission" date="2020-11" db="EMBL/GenBank/DDBJ databases">
        <authorList>
            <person name="McCartney M.A."/>
            <person name="Auch B."/>
            <person name="Kono T."/>
            <person name="Mallez S."/>
            <person name="Becker A."/>
            <person name="Gohl D.M."/>
            <person name="Silverstein K.A.T."/>
            <person name="Koren S."/>
            <person name="Bechman K.B."/>
            <person name="Herman A."/>
            <person name="Abrahante J.E."/>
            <person name="Garbe J."/>
        </authorList>
    </citation>
    <scope>NUCLEOTIDE SEQUENCE</scope>
    <source>
        <strain evidence="3">Duluth1</strain>
        <tissue evidence="3">Whole animal</tissue>
    </source>
</reference>